<evidence type="ECO:0000313" key="2">
    <source>
        <dbReference type="Proteomes" id="UP001500928"/>
    </source>
</evidence>
<sequence>MFVIVAVVVVGVVFLGGALLGVSVAQNQASDRARRTERDRRVSAIRTEALISQA</sequence>
<comment type="caution">
    <text evidence="1">The sequence shown here is derived from an EMBL/GenBank/DDBJ whole genome shotgun (WGS) entry which is preliminary data.</text>
</comment>
<proteinExistence type="predicted"/>
<protein>
    <submittedName>
        <fullName evidence="1">Uncharacterized protein</fullName>
    </submittedName>
</protein>
<accession>A0ABP9A2T8</accession>
<name>A0ABP9A2T8_9PSEU</name>
<reference evidence="2" key="1">
    <citation type="journal article" date="2019" name="Int. J. Syst. Evol. Microbiol.">
        <title>The Global Catalogue of Microorganisms (GCM) 10K type strain sequencing project: providing services to taxonomists for standard genome sequencing and annotation.</title>
        <authorList>
            <consortium name="The Broad Institute Genomics Platform"/>
            <consortium name="The Broad Institute Genome Sequencing Center for Infectious Disease"/>
            <person name="Wu L."/>
            <person name="Ma J."/>
        </authorList>
    </citation>
    <scope>NUCLEOTIDE SEQUENCE [LARGE SCALE GENOMIC DNA]</scope>
    <source>
        <strain evidence="2">JCM 17979</strain>
    </source>
</reference>
<organism evidence="1 2">
    <name type="scientific">Actinomycetospora chlora</name>
    <dbReference type="NCBI Taxonomy" id="663608"/>
    <lineage>
        <taxon>Bacteria</taxon>
        <taxon>Bacillati</taxon>
        <taxon>Actinomycetota</taxon>
        <taxon>Actinomycetes</taxon>
        <taxon>Pseudonocardiales</taxon>
        <taxon>Pseudonocardiaceae</taxon>
        <taxon>Actinomycetospora</taxon>
    </lineage>
</organism>
<gene>
    <name evidence="1" type="ORF">GCM10023200_01080</name>
</gene>
<dbReference type="EMBL" id="BAABHO010000001">
    <property type="protein sequence ID" value="GAA4772535.1"/>
    <property type="molecule type" value="Genomic_DNA"/>
</dbReference>
<dbReference type="Proteomes" id="UP001500928">
    <property type="component" value="Unassembled WGS sequence"/>
</dbReference>
<keyword evidence="2" id="KW-1185">Reference proteome</keyword>
<evidence type="ECO:0000313" key="1">
    <source>
        <dbReference type="EMBL" id="GAA4772535.1"/>
    </source>
</evidence>
<dbReference type="RefSeq" id="WP_345410222.1">
    <property type="nucleotide sequence ID" value="NZ_BAABHO010000001.1"/>
</dbReference>